<feature type="modified residue" description="4-aspartylphosphate" evidence="7">
    <location>
        <position position="884"/>
    </location>
</feature>
<evidence type="ECO:0000256" key="5">
    <source>
        <dbReference type="ARBA" id="ARBA00023012"/>
    </source>
</evidence>
<dbReference type="Pfam" id="PF08447">
    <property type="entry name" value="PAS_3"/>
    <property type="match status" value="1"/>
</dbReference>
<dbReference type="PROSITE" id="PS50109">
    <property type="entry name" value="HIS_KIN"/>
    <property type="match status" value="1"/>
</dbReference>
<dbReference type="EMBL" id="CAKLDM010000002">
    <property type="protein sequence ID" value="CAH0539236.1"/>
    <property type="molecule type" value="Genomic_DNA"/>
</dbReference>
<dbReference type="EC" id="2.7.13.3" evidence="2"/>
<evidence type="ECO:0000259" key="11">
    <source>
        <dbReference type="PROSITE" id="PS50113"/>
    </source>
</evidence>
<organism evidence="13 14">
    <name type="scientific">Vibrio marisflavi CECT 7928</name>
    <dbReference type="NCBI Taxonomy" id="634439"/>
    <lineage>
        <taxon>Bacteria</taxon>
        <taxon>Pseudomonadati</taxon>
        <taxon>Pseudomonadota</taxon>
        <taxon>Gammaproteobacteria</taxon>
        <taxon>Vibrionales</taxon>
        <taxon>Vibrionaceae</taxon>
        <taxon>Vibrio</taxon>
    </lineage>
</organism>
<dbReference type="NCBIfam" id="TIGR00229">
    <property type="entry name" value="sensory_box"/>
    <property type="match status" value="2"/>
</dbReference>
<dbReference type="Pfam" id="PF00072">
    <property type="entry name" value="Response_reg"/>
    <property type="match status" value="1"/>
</dbReference>
<reference evidence="13" key="1">
    <citation type="submission" date="2021-11" db="EMBL/GenBank/DDBJ databases">
        <authorList>
            <person name="Rodrigo-Torres L."/>
            <person name="Arahal R. D."/>
            <person name="Lucena T."/>
        </authorList>
    </citation>
    <scope>NUCLEOTIDE SEQUENCE</scope>
    <source>
        <strain evidence="13">CECT 7928</strain>
    </source>
</reference>
<dbReference type="CDD" id="cd00088">
    <property type="entry name" value="HPT"/>
    <property type="match status" value="1"/>
</dbReference>
<sequence>MANVWNWIKSRLGKSFGIDSQNRIPESLFRSSVLDSVSDGILVCDNNPDSNFILYANQSIQDFFNLNSSDIIGQNVSSLYQSICSEGDWRQLKQALATKEAKSITIPIIGGDEKHWITLHLDPLQDKQNDPTYIVLTQTDISDLKDTQLKLKVSNDKLHHSLSVQANQISEHESQMQALFQNALDSMILIDNNQCIVDANEPALELFGYDIDTLASISLDKLLLNLDIDSLQIDDSSSFSHKELEINGLVGVQANTNTIPLVGYVRRVQLNSQDFFILILRDLTNYKMTEQELQKSQSELEESVRRFNLATKAGGIGIWNWNFLTDDVEWDERMYEIYGLSPETCVPNYDTWKKAVLPEDAEAAETALAHAKDTLTQFNAEFRIQLPAGEVRWIRAAADIIFDSDSNTPIGMGGINIDITKEKNAQDFLRHESEIAQAANEAKSMFLANMSHEIRTPMNGVVGMLSLLSESDMTGEQHNMVRTIKDSALTLLHIINDILDFSKIEAGQMSLESVPVELPMVVERTLDVLGLQASKKGIDLYATYSANLPRVVMSDSVRLSQILLNIVGNAVKFTDGQNNTSGLVCIHAEYKANGASPQIEITVSDNGIGMTDEQMLKLFNAFTQADTSTTRLFGGTGLGLSITKTLLELMGGDIGVRSEYGVGSTFTIHIPFVEVENQPKHTDCEDMLGNKLLFVTNDKSLVEACKRTLKGYECETTFVSSFSRARFVLEYAENNYNPYNIIVLGPDVDLQKVAEELKGLKEVISSDYKFIRMTQNASPEESMQHTGLYPYACKPFKPSELINHIAIVTGKRTPEVLEDSNEQIEQTPVGSEMGLILVVDDQPTNRDVMKRQLNFLGFECEMAVHGQDALTKWQSKHFDLILTDCHMPVMDGYELALSVRNAEHQDRSLGHTPIIAITANALADASDQCLSSGMDDYLAKPVELKTLGGCVKKWLHISPRPERSNDAVIVDEVEEPIVEVENAEAKVEHEITRATDKPESPICMQSLEDILGTSDDDIVYPLLQGYWESVISDVEEIDRALEEEDEQKLQQLAHAAKGAARSAGAETIASTFEELQNTALEKDWPHLEKTVANGKTELDKLKSYLQEHSIIE</sequence>
<dbReference type="PROSITE" id="PS50110">
    <property type="entry name" value="RESPONSE_REGULATORY"/>
    <property type="match status" value="1"/>
</dbReference>
<evidence type="ECO:0000256" key="7">
    <source>
        <dbReference type="PROSITE-ProRule" id="PRU00169"/>
    </source>
</evidence>
<dbReference type="InterPro" id="IPR035965">
    <property type="entry name" value="PAS-like_dom_sf"/>
</dbReference>
<dbReference type="InterPro" id="IPR003594">
    <property type="entry name" value="HATPase_dom"/>
</dbReference>
<dbReference type="CDD" id="cd16922">
    <property type="entry name" value="HATPase_EvgS-ArcB-TorS-like"/>
    <property type="match status" value="1"/>
</dbReference>
<dbReference type="PANTHER" id="PTHR45339:SF5">
    <property type="entry name" value="HISTIDINE KINASE"/>
    <property type="match status" value="1"/>
</dbReference>
<dbReference type="SMART" id="SM00388">
    <property type="entry name" value="HisKA"/>
    <property type="match status" value="1"/>
</dbReference>
<dbReference type="Pfam" id="PF13188">
    <property type="entry name" value="PAS_8"/>
    <property type="match status" value="1"/>
</dbReference>
<dbReference type="SMART" id="SM00091">
    <property type="entry name" value="PAS"/>
    <property type="match status" value="3"/>
</dbReference>
<dbReference type="Pfam" id="PF02518">
    <property type="entry name" value="HATPase_c"/>
    <property type="match status" value="1"/>
</dbReference>
<feature type="modified residue" description="Phosphohistidine" evidence="6">
    <location>
        <position position="1054"/>
    </location>
</feature>
<dbReference type="InterPro" id="IPR036890">
    <property type="entry name" value="HATPase_C_sf"/>
</dbReference>
<feature type="domain" description="PAS" evidence="10">
    <location>
        <begin position="33"/>
        <end position="81"/>
    </location>
</feature>
<dbReference type="SMART" id="SM00086">
    <property type="entry name" value="PAC"/>
    <property type="match status" value="2"/>
</dbReference>
<dbReference type="Gene3D" id="1.20.120.160">
    <property type="entry name" value="HPT domain"/>
    <property type="match status" value="1"/>
</dbReference>
<keyword evidence="4" id="KW-0378">Hydrolase</keyword>
<evidence type="ECO:0000259" key="12">
    <source>
        <dbReference type="PROSITE" id="PS50894"/>
    </source>
</evidence>
<dbReference type="InterPro" id="IPR000014">
    <property type="entry name" value="PAS"/>
</dbReference>
<dbReference type="InterPro" id="IPR001610">
    <property type="entry name" value="PAC"/>
</dbReference>
<dbReference type="SUPFAM" id="SSF55785">
    <property type="entry name" value="PYP-like sensor domain (PAS domain)"/>
    <property type="match status" value="3"/>
</dbReference>
<evidence type="ECO:0000256" key="1">
    <source>
        <dbReference type="ARBA" id="ARBA00000085"/>
    </source>
</evidence>
<evidence type="ECO:0000259" key="9">
    <source>
        <dbReference type="PROSITE" id="PS50110"/>
    </source>
</evidence>
<dbReference type="Proteomes" id="UP000838748">
    <property type="component" value="Unassembled WGS sequence"/>
</dbReference>
<dbReference type="Gene3D" id="3.30.450.20">
    <property type="entry name" value="PAS domain"/>
    <property type="match status" value="3"/>
</dbReference>
<feature type="domain" description="HPt" evidence="12">
    <location>
        <begin position="1015"/>
        <end position="1108"/>
    </location>
</feature>
<name>A0ABN8E666_9VIBR</name>
<dbReference type="InterPro" id="IPR036097">
    <property type="entry name" value="HisK_dim/P_sf"/>
</dbReference>
<dbReference type="InterPro" id="IPR013656">
    <property type="entry name" value="PAS_4"/>
</dbReference>
<dbReference type="CDD" id="cd00130">
    <property type="entry name" value="PAS"/>
    <property type="match status" value="3"/>
</dbReference>
<evidence type="ECO:0000313" key="13">
    <source>
        <dbReference type="EMBL" id="CAH0539236.1"/>
    </source>
</evidence>
<dbReference type="Gene3D" id="2.10.70.100">
    <property type="match status" value="1"/>
</dbReference>
<dbReference type="Pfam" id="PF00512">
    <property type="entry name" value="HisKA"/>
    <property type="match status" value="1"/>
</dbReference>
<dbReference type="Gene3D" id="3.40.50.2300">
    <property type="match status" value="2"/>
</dbReference>
<evidence type="ECO:0000256" key="2">
    <source>
        <dbReference type="ARBA" id="ARBA00012438"/>
    </source>
</evidence>
<dbReference type="InterPro" id="IPR004358">
    <property type="entry name" value="Sig_transdc_His_kin-like_C"/>
</dbReference>
<keyword evidence="5" id="KW-0902">Two-component regulatory system</keyword>
<keyword evidence="13" id="KW-0808">Transferase</keyword>
<dbReference type="SUPFAM" id="SSF52172">
    <property type="entry name" value="CheY-like"/>
    <property type="match status" value="2"/>
</dbReference>
<dbReference type="SMART" id="SM00448">
    <property type="entry name" value="REC"/>
    <property type="match status" value="1"/>
</dbReference>
<dbReference type="CDD" id="cd17546">
    <property type="entry name" value="REC_hyHK_CKI1_RcsC-like"/>
    <property type="match status" value="1"/>
</dbReference>
<evidence type="ECO:0000259" key="8">
    <source>
        <dbReference type="PROSITE" id="PS50109"/>
    </source>
</evidence>
<dbReference type="PRINTS" id="PR00344">
    <property type="entry name" value="BCTRLSENSOR"/>
</dbReference>
<dbReference type="InterPro" id="IPR013655">
    <property type="entry name" value="PAS_fold_3"/>
</dbReference>
<dbReference type="SUPFAM" id="SSF47226">
    <property type="entry name" value="Histidine-containing phosphotransfer domain, HPT domain"/>
    <property type="match status" value="1"/>
</dbReference>
<dbReference type="SMART" id="SM00387">
    <property type="entry name" value="HATPase_c"/>
    <property type="match status" value="1"/>
</dbReference>
<dbReference type="InterPro" id="IPR001789">
    <property type="entry name" value="Sig_transdc_resp-reg_receiver"/>
</dbReference>
<dbReference type="GO" id="GO:0004673">
    <property type="term" value="F:protein histidine kinase activity"/>
    <property type="evidence" value="ECO:0007669"/>
    <property type="project" value="UniProtKB-EC"/>
</dbReference>
<dbReference type="Pfam" id="PF08448">
    <property type="entry name" value="PAS_4"/>
    <property type="match status" value="1"/>
</dbReference>
<dbReference type="PROSITE" id="PS50113">
    <property type="entry name" value="PAC"/>
    <property type="match status" value="1"/>
</dbReference>
<feature type="domain" description="PAC" evidence="11">
    <location>
        <begin position="378"/>
        <end position="431"/>
    </location>
</feature>
<keyword evidence="13" id="KW-0418">Kinase</keyword>
<evidence type="ECO:0000256" key="6">
    <source>
        <dbReference type="PROSITE-ProRule" id="PRU00110"/>
    </source>
</evidence>
<dbReference type="PANTHER" id="PTHR45339">
    <property type="entry name" value="HYBRID SIGNAL TRANSDUCTION HISTIDINE KINASE J"/>
    <property type="match status" value="1"/>
</dbReference>
<dbReference type="InterPro" id="IPR000700">
    <property type="entry name" value="PAS-assoc_C"/>
</dbReference>
<dbReference type="SUPFAM" id="SSF55874">
    <property type="entry name" value="ATPase domain of HSP90 chaperone/DNA topoisomerase II/histidine kinase"/>
    <property type="match status" value="1"/>
</dbReference>
<comment type="catalytic activity">
    <reaction evidence="1">
        <text>ATP + protein L-histidine = ADP + protein N-phospho-L-histidine.</text>
        <dbReference type="EC" id="2.7.13.3"/>
    </reaction>
</comment>
<dbReference type="Gene3D" id="3.30.565.10">
    <property type="entry name" value="Histidine kinase-like ATPase, C-terminal domain"/>
    <property type="match status" value="1"/>
</dbReference>
<keyword evidence="14" id="KW-1185">Reference proteome</keyword>
<evidence type="ECO:0000256" key="3">
    <source>
        <dbReference type="ARBA" id="ARBA00022553"/>
    </source>
</evidence>
<dbReference type="InterPro" id="IPR005467">
    <property type="entry name" value="His_kinase_dom"/>
</dbReference>
<dbReference type="Pfam" id="PF01627">
    <property type="entry name" value="Hpt"/>
    <property type="match status" value="1"/>
</dbReference>
<dbReference type="CDD" id="cd00082">
    <property type="entry name" value="HisKA"/>
    <property type="match status" value="1"/>
</dbReference>
<proteinExistence type="predicted"/>
<dbReference type="SUPFAM" id="SSF47384">
    <property type="entry name" value="Homodimeric domain of signal transducing histidine kinase"/>
    <property type="match status" value="1"/>
</dbReference>
<feature type="domain" description="PAS" evidence="10">
    <location>
        <begin position="172"/>
        <end position="214"/>
    </location>
</feature>
<evidence type="ECO:0000313" key="14">
    <source>
        <dbReference type="Proteomes" id="UP000838748"/>
    </source>
</evidence>
<evidence type="ECO:0000259" key="10">
    <source>
        <dbReference type="PROSITE" id="PS50112"/>
    </source>
</evidence>
<gene>
    <name evidence="13" type="primary">rcsC_15</name>
    <name evidence="13" type="ORF">VMF7928_02005</name>
</gene>
<dbReference type="InterPro" id="IPR036641">
    <property type="entry name" value="HPT_dom_sf"/>
</dbReference>
<dbReference type="Gene3D" id="1.10.287.130">
    <property type="match status" value="1"/>
</dbReference>
<feature type="domain" description="Response regulatory" evidence="9">
    <location>
        <begin position="835"/>
        <end position="955"/>
    </location>
</feature>
<dbReference type="InterPro" id="IPR003661">
    <property type="entry name" value="HisK_dim/P_dom"/>
</dbReference>
<protein>
    <recommendedName>
        <fullName evidence="2">histidine kinase</fullName>
        <ecNumber evidence="2">2.7.13.3</ecNumber>
    </recommendedName>
</protein>
<dbReference type="InterPro" id="IPR011006">
    <property type="entry name" value="CheY-like_superfamily"/>
</dbReference>
<comment type="caution">
    <text evidence="13">The sequence shown here is derived from an EMBL/GenBank/DDBJ whole genome shotgun (WGS) entry which is preliminary data.</text>
</comment>
<evidence type="ECO:0000256" key="4">
    <source>
        <dbReference type="ARBA" id="ARBA00022801"/>
    </source>
</evidence>
<dbReference type="InterPro" id="IPR008207">
    <property type="entry name" value="Sig_transdc_His_kin_Hpt_dom"/>
</dbReference>
<dbReference type="PROSITE" id="PS50112">
    <property type="entry name" value="PAS"/>
    <property type="match status" value="2"/>
</dbReference>
<accession>A0ABN8E666</accession>
<feature type="domain" description="Histidine kinase" evidence="8">
    <location>
        <begin position="449"/>
        <end position="674"/>
    </location>
</feature>
<keyword evidence="3 7" id="KW-0597">Phosphoprotein</keyword>
<dbReference type="PROSITE" id="PS50894">
    <property type="entry name" value="HPT"/>
    <property type="match status" value="1"/>
</dbReference>